<dbReference type="WBParaSite" id="TREG1_141510.6">
    <property type="protein sequence ID" value="TREG1_141510.6"/>
    <property type="gene ID" value="TREG1_141510"/>
</dbReference>
<reference evidence="6" key="1">
    <citation type="submission" date="2022-06" db="EMBL/GenBank/DDBJ databases">
        <authorList>
            <person name="Berger JAMES D."/>
            <person name="Berger JAMES D."/>
        </authorList>
    </citation>
    <scope>NUCLEOTIDE SEQUENCE [LARGE SCALE GENOMIC DNA]</scope>
</reference>
<dbReference type="AlphaFoldDB" id="A0AA85JC73"/>
<dbReference type="Proteomes" id="UP000050795">
    <property type="component" value="Unassembled WGS sequence"/>
</dbReference>
<comment type="similarity">
    <text evidence="2">Belongs to the glycosyl hydrolase 20 family.</text>
</comment>
<evidence type="ECO:0000259" key="5">
    <source>
        <dbReference type="Pfam" id="PF00728"/>
    </source>
</evidence>
<dbReference type="SUPFAM" id="SSF51445">
    <property type="entry name" value="(Trans)glycosidases"/>
    <property type="match status" value="1"/>
</dbReference>
<reference evidence="7 8" key="2">
    <citation type="submission" date="2023-11" db="UniProtKB">
        <authorList>
            <consortium name="WormBaseParasite"/>
        </authorList>
    </citation>
    <scope>IDENTIFICATION</scope>
</reference>
<comment type="catalytic activity">
    <reaction evidence="1">
        <text>Hydrolysis of terminal non-reducing N-acetyl-D-hexosamine residues in N-acetyl-beta-D-hexosaminides.</text>
        <dbReference type="EC" id="3.2.1.52"/>
    </reaction>
</comment>
<protein>
    <recommendedName>
        <fullName evidence="3">beta-N-acetylhexosaminidase</fullName>
        <ecNumber evidence="3">3.2.1.52</ecNumber>
    </recommendedName>
</protein>
<dbReference type="EC" id="3.2.1.52" evidence="3"/>
<dbReference type="WBParaSite" id="TREG1_141510.3">
    <property type="protein sequence ID" value="TREG1_141510.3"/>
    <property type="gene ID" value="TREG1_141510"/>
</dbReference>
<accession>A0AA85JC73</accession>
<evidence type="ECO:0000313" key="6">
    <source>
        <dbReference type="Proteomes" id="UP000050795"/>
    </source>
</evidence>
<evidence type="ECO:0000256" key="4">
    <source>
        <dbReference type="ARBA" id="ARBA00022801"/>
    </source>
</evidence>
<dbReference type="InterPro" id="IPR015883">
    <property type="entry name" value="Glyco_hydro_20_cat"/>
</dbReference>
<dbReference type="PRINTS" id="PR00738">
    <property type="entry name" value="GLHYDRLASE20"/>
</dbReference>
<dbReference type="GO" id="GO:0030203">
    <property type="term" value="P:glycosaminoglycan metabolic process"/>
    <property type="evidence" value="ECO:0007669"/>
    <property type="project" value="TreeGrafter"/>
</dbReference>
<dbReference type="Gene3D" id="3.20.20.80">
    <property type="entry name" value="Glycosidases"/>
    <property type="match status" value="1"/>
</dbReference>
<dbReference type="Pfam" id="PF00728">
    <property type="entry name" value="Glyco_hydro_20"/>
    <property type="match status" value="1"/>
</dbReference>
<dbReference type="PANTHER" id="PTHR22600">
    <property type="entry name" value="BETA-HEXOSAMINIDASE"/>
    <property type="match status" value="1"/>
</dbReference>
<proteinExistence type="inferred from homology"/>
<dbReference type="GO" id="GO:0004563">
    <property type="term" value="F:beta-N-acetylhexosaminidase activity"/>
    <property type="evidence" value="ECO:0007669"/>
    <property type="project" value="UniProtKB-EC"/>
</dbReference>
<feature type="domain" description="Glycoside hydrolase family 20 catalytic" evidence="5">
    <location>
        <begin position="13"/>
        <end position="110"/>
    </location>
</feature>
<dbReference type="GO" id="GO:0016020">
    <property type="term" value="C:membrane"/>
    <property type="evidence" value="ECO:0007669"/>
    <property type="project" value="TreeGrafter"/>
</dbReference>
<organism evidence="6 7">
    <name type="scientific">Trichobilharzia regenti</name>
    <name type="common">Nasal bird schistosome</name>
    <dbReference type="NCBI Taxonomy" id="157069"/>
    <lineage>
        <taxon>Eukaryota</taxon>
        <taxon>Metazoa</taxon>
        <taxon>Spiralia</taxon>
        <taxon>Lophotrochozoa</taxon>
        <taxon>Platyhelminthes</taxon>
        <taxon>Trematoda</taxon>
        <taxon>Digenea</taxon>
        <taxon>Strigeidida</taxon>
        <taxon>Schistosomatoidea</taxon>
        <taxon>Schistosomatidae</taxon>
        <taxon>Trichobilharzia</taxon>
    </lineage>
</organism>
<evidence type="ECO:0000313" key="7">
    <source>
        <dbReference type="WBParaSite" id="TREG1_141510.2"/>
    </source>
</evidence>
<keyword evidence="6" id="KW-1185">Reference proteome</keyword>
<evidence type="ECO:0000256" key="1">
    <source>
        <dbReference type="ARBA" id="ARBA00001231"/>
    </source>
</evidence>
<dbReference type="WBParaSite" id="TREG1_141510.8">
    <property type="protein sequence ID" value="TREG1_141510.8"/>
    <property type="gene ID" value="TREG1_141510"/>
</dbReference>
<dbReference type="InterPro" id="IPR017853">
    <property type="entry name" value="GH"/>
</dbReference>
<dbReference type="WBParaSite" id="TREG1_141510.2">
    <property type="protein sequence ID" value="TREG1_141510.2"/>
    <property type="gene ID" value="TREG1_141510"/>
</dbReference>
<sequence>VIFKGSLMDEPQFGHRGMLIDTARYFLPLDVLEKLIDSMAMVKMNVFHWHITDDQSFPFVSTTCPKLSKKGAYHQLKCTYNEDDVEKLLDYARQRGIRVIPEFDTPAHTLS</sequence>
<evidence type="ECO:0000313" key="8">
    <source>
        <dbReference type="WBParaSite" id="TREG1_141510.3"/>
    </source>
</evidence>
<keyword evidence="4" id="KW-0378">Hydrolase</keyword>
<name>A0AA85JC73_TRIRE</name>
<evidence type="ECO:0000256" key="3">
    <source>
        <dbReference type="ARBA" id="ARBA00012663"/>
    </source>
</evidence>
<dbReference type="PANTHER" id="PTHR22600:SF21">
    <property type="entry name" value="BETA-HEXOSAMINIDASE A"/>
    <property type="match status" value="1"/>
</dbReference>
<evidence type="ECO:0000256" key="2">
    <source>
        <dbReference type="ARBA" id="ARBA00006285"/>
    </source>
</evidence>
<dbReference type="GO" id="GO:0005975">
    <property type="term" value="P:carbohydrate metabolic process"/>
    <property type="evidence" value="ECO:0007669"/>
    <property type="project" value="InterPro"/>
</dbReference>
<dbReference type="InterPro" id="IPR025705">
    <property type="entry name" value="Beta_hexosaminidase_sua/sub"/>
</dbReference>